<accession>A0A8S9R2I3</accession>
<feature type="region of interest" description="Disordered" evidence="1">
    <location>
        <begin position="1"/>
        <end position="39"/>
    </location>
</feature>
<evidence type="ECO:0000313" key="3">
    <source>
        <dbReference type="Proteomes" id="UP000712600"/>
    </source>
</evidence>
<sequence length="175" mass="19681">MSKDQGLSGHALPPTLPQARRVEAAKGESQCTVSSGGRRSTTACVSSVARTRLQPGRRPADKMRQMFSKKRMRSSTTTIKRSLTLSMCGWSCAMTRSGVIFQAQNRLEAQKRGSWTMVHNHQPLACLKARLLKLMTATLVYRVSKHLRRVVRRRLRGRECLSFSQCGLLNRKILP</sequence>
<protein>
    <submittedName>
        <fullName evidence="2">Uncharacterized protein</fullName>
    </submittedName>
</protein>
<name>A0A8S9R2I3_BRACR</name>
<organism evidence="2 3">
    <name type="scientific">Brassica cretica</name>
    <name type="common">Mustard</name>
    <dbReference type="NCBI Taxonomy" id="69181"/>
    <lineage>
        <taxon>Eukaryota</taxon>
        <taxon>Viridiplantae</taxon>
        <taxon>Streptophyta</taxon>
        <taxon>Embryophyta</taxon>
        <taxon>Tracheophyta</taxon>
        <taxon>Spermatophyta</taxon>
        <taxon>Magnoliopsida</taxon>
        <taxon>eudicotyledons</taxon>
        <taxon>Gunneridae</taxon>
        <taxon>Pentapetalae</taxon>
        <taxon>rosids</taxon>
        <taxon>malvids</taxon>
        <taxon>Brassicales</taxon>
        <taxon>Brassicaceae</taxon>
        <taxon>Brassiceae</taxon>
        <taxon>Brassica</taxon>
    </lineage>
</organism>
<feature type="compositionally biased region" description="Polar residues" evidence="1">
    <location>
        <begin position="29"/>
        <end position="39"/>
    </location>
</feature>
<reference evidence="2" key="1">
    <citation type="submission" date="2019-12" db="EMBL/GenBank/DDBJ databases">
        <title>Genome sequencing and annotation of Brassica cretica.</title>
        <authorList>
            <person name="Studholme D.J."/>
            <person name="Sarris P."/>
        </authorList>
    </citation>
    <scope>NUCLEOTIDE SEQUENCE</scope>
    <source>
        <strain evidence="2">PFS-109/04</strain>
        <tissue evidence="2">Leaf</tissue>
    </source>
</reference>
<dbReference type="AlphaFoldDB" id="A0A8S9R2I3"/>
<comment type="caution">
    <text evidence="2">The sequence shown here is derived from an EMBL/GenBank/DDBJ whole genome shotgun (WGS) entry which is preliminary data.</text>
</comment>
<feature type="region of interest" description="Disordered" evidence="1">
    <location>
        <begin position="56"/>
        <end position="75"/>
    </location>
</feature>
<gene>
    <name evidence="2" type="ORF">F2Q69_00014269</name>
</gene>
<proteinExistence type="predicted"/>
<dbReference type="EMBL" id="QGKX02000996">
    <property type="protein sequence ID" value="KAF3556630.1"/>
    <property type="molecule type" value="Genomic_DNA"/>
</dbReference>
<evidence type="ECO:0000256" key="1">
    <source>
        <dbReference type="SAM" id="MobiDB-lite"/>
    </source>
</evidence>
<evidence type="ECO:0000313" key="2">
    <source>
        <dbReference type="EMBL" id="KAF3556630.1"/>
    </source>
</evidence>
<dbReference type="Proteomes" id="UP000712600">
    <property type="component" value="Unassembled WGS sequence"/>
</dbReference>